<dbReference type="Gene3D" id="1.10.443.10">
    <property type="entry name" value="Intergrase catalytic core"/>
    <property type="match status" value="1"/>
</dbReference>
<keyword evidence="2 4" id="KW-0238">DNA-binding</keyword>
<evidence type="ECO:0000256" key="1">
    <source>
        <dbReference type="ARBA" id="ARBA00008857"/>
    </source>
</evidence>
<evidence type="ECO:0000259" key="5">
    <source>
        <dbReference type="PROSITE" id="PS51898"/>
    </source>
</evidence>
<comment type="similarity">
    <text evidence="1">Belongs to the 'phage' integrase family.</text>
</comment>
<evidence type="ECO:0000259" key="6">
    <source>
        <dbReference type="PROSITE" id="PS51900"/>
    </source>
</evidence>
<evidence type="ECO:0000256" key="3">
    <source>
        <dbReference type="ARBA" id="ARBA00023172"/>
    </source>
</evidence>
<dbReference type="PROSITE" id="PS51898">
    <property type="entry name" value="TYR_RECOMBINASE"/>
    <property type="match status" value="1"/>
</dbReference>
<dbReference type="EMBL" id="JACHGH010000009">
    <property type="protein sequence ID" value="MBB6454404.1"/>
    <property type="molecule type" value="Genomic_DNA"/>
</dbReference>
<dbReference type="Proteomes" id="UP000581688">
    <property type="component" value="Unassembled WGS sequence"/>
</dbReference>
<dbReference type="Gene3D" id="1.10.150.130">
    <property type="match status" value="1"/>
</dbReference>
<dbReference type="CDD" id="cd00796">
    <property type="entry name" value="INT_Rci_Hp1_C"/>
    <property type="match status" value="1"/>
</dbReference>
<dbReference type="InterPro" id="IPR025269">
    <property type="entry name" value="SAM-like_dom"/>
</dbReference>
<dbReference type="InterPro" id="IPR011010">
    <property type="entry name" value="DNA_brk_join_enz"/>
</dbReference>
<keyword evidence="8" id="KW-1185">Reference proteome</keyword>
<dbReference type="InterPro" id="IPR044068">
    <property type="entry name" value="CB"/>
</dbReference>
<dbReference type="GO" id="GO:0003677">
    <property type="term" value="F:DNA binding"/>
    <property type="evidence" value="ECO:0007669"/>
    <property type="project" value="UniProtKB-UniRule"/>
</dbReference>
<reference evidence="7 8" key="1">
    <citation type="submission" date="2020-08" db="EMBL/GenBank/DDBJ databases">
        <title>Genomic Encyclopedia of Type Strains, Phase IV (KMG-IV): sequencing the most valuable type-strain genomes for metagenomic binning, comparative biology and taxonomic classification.</title>
        <authorList>
            <person name="Goeker M."/>
        </authorList>
    </citation>
    <scope>NUCLEOTIDE SEQUENCE [LARGE SCALE GENOMIC DNA]</scope>
    <source>
        <strain evidence="7 8">DSM 19612</strain>
    </source>
</reference>
<dbReference type="InterPro" id="IPR010998">
    <property type="entry name" value="Integrase_recombinase_N"/>
</dbReference>
<evidence type="ECO:0000256" key="2">
    <source>
        <dbReference type="ARBA" id="ARBA00023125"/>
    </source>
</evidence>
<dbReference type="GO" id="GO:0015074">
    <property type="term" value="P:DNA integration"/>
    <property type="evidence" value="ECO:0007669"/>
    <property type="project" value="InterPro"/>
</dbReference>
<protein>
    <submittedName>
        <fullName evidence="7">Integrase/recombinase XerD</fullName>
    </submittedName>
</protein>
<dbReference type="InterPro" id="IPR050090">
    <property type="entry name" value="Tyrosine_recombinase_XerCD"/>
</dbReference>
<dbReference type="AlphaFoldDB" id="A0A841Q7V4"/>
<dbReference type="PANTHER" id="PTHR30349">
    <property type="entry name" value="PHAGE INTEGRASE-RELATED"/>
    <property type="match status" value="1"/>
</dbReference>
<dbReference type="PANTHER" id="PTHR30349:SF41">
    <property type="entry name" value="INTEGRASE_RECOMBINASE PROTEIN MJ0367-RELATED"/>
    <property type="match status" value="1"/>
</dbReference>
<dbReference type="SUPFAM" id="SSF56349">
    <property type="entry name" value="DNA breaking-rejoining enzymes"/>
    <property type="match status" value="1"/>
</dbReference>
<accession>A0A841Q7V4</accession>
<feature type="domain" description="Tyr recombinase" evidence="5">
    <location>
        <begin position="131"/>
        <end position="314"/>
    </location>
</feature>
<name>A0A841Q7V4_9BACI</name>
<evidence type="ECO:0000256" key="4">
    <source>
        <dbReference type="PROSITE-ProRule" id="PRU01248"/>
    </source>
</evidence>
<evidence type="ECO:0000313" key="8">
    <source>
        <dbReference type="Proteomes" id="UP000581688"/>
    </source>
</evidence>
<keyword evidence="3" id="KW-0233">DNA recombination</keyword>
<dbReference type="Pfam" id="PF00589">
    <property type="entry name" value="Phage_integrase"/>
    <property type="match status" value="1"/>
</dbReference>
<dbReference type="PROSITE" id="PS51900">
    <property type="entry name" value="CB"/>
    <property type="match status" value="1"/>
</dbReference>
<dbReference type="RefSeq" id="WP_174497108.1">
    <property type="nucleotide sequence ID" value="NZ_CADDWK010000011.1"/>
</dbReference>
<comment type="caution">
    <text evidence="7">The sequence shown here is derived from an EMBL/GenBank/DDBJ whole genome shotgun (WGS) entry which is preliminary data.</text>
</comment>
<dbReference type="InterPro" id="IPR013762">
    <property type="entry name" value="Integrase-like_cat_sf"/>
</dbReference>
<proteinExistence type="inferred from homology"/>
<dbReference type="InterPro" id="IPR002104">
    <property type="entry name" value="Integrase_catalytic"/>
</dbReference>
<organism evidence="7 8">
    <name type="scientific">Salirhabdus euzebyi</name>
    <dbReference type="NCBI Taxonomy" id="394506"/>
    <lineage>
        <taxon>Bacteria</taxon>
        <taxon>Bacillati</taxon>
        <taxon>Bacillota</taxon>
        <taxon>Bacilli</taxon>
        <taxon>Bacillales</taxon>
        <taxon>Bacillaceae</taxon>
        <taxon>Salirhabdus</taxon>
    </lineage>
</organism>
<dbReference type="Pfam" id="PF13102">
    <property type="entry name" value="Phage_int_SAM_5"/>
    <property type="match status" value="1"/>
</dbReference>
<sequence length="324" mass="37764">MRTNQFKGKKQVVKRSNLKKESYSLKEVHNLFITSKKVEGLRERTISDHLLHFGYFLKWLSDVNSEIMTCYELDVITVRNYIQFMEDKGLSPVTRNVRIRTLKCFLKFAHEEGFLPENISQKIKIVKTDKDTLKILTDEEVTKLIKVIDKSSYTGFRDFVAIMLMVDTGMRSVEVSSLTVDMHDFNNMLIYLPGSKVKNRIGRVIPLSSQTNKLLYQLIKENEIFFGEKHVFLSVYGTPFQSKSFRKRLVTYKHKAGIKGVRVSPHSFRHYFAKSYVLGGGDPFSLQKILGHSDMQMVRKYIQMSKSDVKIQHNRYSPVQRLKL</sequence>
<dbReference type="GO" id="GO:0006310">
    <property type="term" value="P:DNA recombination"/>
    <property type="evidence" value="ECO:0007669"/>
    <property type="project" value="UniProtKB-KW"/>
</dbReference>
<gene>
    <name evidence="7" type="ORF">HNQ94_002886</name>
</gene>
<evidence type="ECO:0000313" key="7">
    <source>
        <dbReference type="EMBL" id="MBB6454404.1"/>
    </source>
</evidence>
<feature type="domain" description="Core-binding (CB)" evidence="6">
    <location>
        <begin position="23"/>
        <end position="110"/>
    </location>
</feature>